<reference evidence="2" key="1">
    <citation type="submission" date="2024-06" db="EMBL/GenBank/DDBJ databases">
        <authorList>
            <person name="Song Z."/>
        </authorList>
    </citation>
    <scope>NUCLEOTIDE SEQUENCE</scope>
    <source>
        <strain evidence="2">A1-4-2</strain>
    </source>
</reference>
<keyword evidence="1" id="KW-1133">Transmembrane helix</keyword>
<name>A0AAU7SW21_9GAMM</name>
<sequence length="65" mass="7453">MKRDFILAVLLTIISIFIPCYAFADSLDPTYIIMGGGMLVVFTLAIYVFYEIYKSIQLHMNKPTK</sequence>
<accession>A0AAU7SW21</accession>
<dbReference type="AlphaFoldDB" id="A0AAU7SW21"/>
<organism evidence="2">
    <name type="scientific">Acinetobacter sp. A1-4-2</name>
    <dbReference type="NCBI Taxonomy" id="3156489"/>
    <lineage>
        <taxon>Bacteria</taxon>
        <taxon>Pseudomonadati</taxon>
        <taxon>Pseudomonadota</taxon>
        <taxon>Gammaproteobacteria</taxon>
        <taxon>Moraxellales</taxon>
        <taxon>Moraxellaceae</taxon>
        <taxon>Acinetobacter</taxon>
    </lineage>
</organism>
<keyword evidence="1" id="KW-0812">Transmembrane</keyword>
<evidence type="ECO:0000256" key="1">
    <source>
        <dbReference type="SAM" id="Phobius"/>
    </source>
</evidence>
<proteinExistence type="predicted"/>
<gene>
    <name evidence="2" type="ORF">ABJ384_13055</name>
</gene>
<feature type="transmembrane region" description="Helical" evidence="1">
    <location>
        <begin position="30"/>
        <end position="50"/>
    </location>
</feature>
<evidence type="ECO:0000313" key="2">
    <source>
        <dbReference type="EMBL" id="XBU15362.1"/>
    </source>
</evidence>
<keyword evidence="1" id="KW-0472">Membrane</keyword>
<dbReference type="RefSeq" id="WP_349927825.1">
    <property type="nucleotide sequence ID" value="NZ_CP157981.1"/>
</dbReference>
<protein>
    <submittedName>
        <fullName evidence="2">Uncharacterized protein</fullName>
    </submittedName>
</protein>
<feature type="transmembrane region" description="Helical" evidence="1">
    <location>
        <begin position="5"/>
        <end position="24"/>
    </location>
</feature>
<dbReference type="EMBL" id="CP157981">
    <property type="protein sequence ID" value="XBU15362.1"/>
    <property type="molecule type" value="Genomic_DNA"/>
</dbReference>